<protein>
    <submittedName>
        <fullName evidence="2">Uncharacterized protein</fullName>
    </submittedName>
</protein>
<feature type="compositionally biased region" description="Polar residues" evidence="1">
    <location>
        <begin position="48"/>
        <end position="61"/>
    </location>
</feature>
<proteinExistence type="predicted"/>
<feature type="region of interest" description="Disordered" evidence="1">
    <location>
        <begin position="32"/>
        <end position="61"/>
    </location>
</feature>
<evidence type="ECO:0000256" key="1">
    <source>
        <dbReference type="SAM" id="MobiDB-lite"/>
    </source>
</evidence>
<reference evidence="2 3" key="1">
    <citation type="submission" date="2019-08" db="EMBL/GenBank/DDBJ databases">
        <authorList>
            <person name="Alioto T."/>
            <person name="Alioto T."/>
            <person name="Gomez Garrido J."/>
        </authorList>
    </citation>
    <scope>NUCLEOTIDE SEQUENCE [LARGE SCALE GENOMIC DNA]</scope>
</reference>
<dbReference type="AlphaFoldDB" id="A0A5E4MZ84"/>
<evidence type="ECO:0000313" key="3">
    <source>
        <dbReference type="Proteomes" id="UP000325440"/>
    </source>
</evidence>
<dbReference type="Proteomes" id="UP000325440">
    <property type="component" value="Unassembled WGS sequence"/>
</dbReference>
<accession>A0A5E4MZ84</accession>
<keyword evidence="3" id="KW-1185">Reference proteome</keyword>
<evidence type="ECO:0000313" key="2">
    <source>
        <dbReference type="EMBL" id="VVC36834.1"/>
    </source>
</evidence>
<gene>
    <name evidence="2" type="ORF">CINCED_3A002516</name>
</gene>
<dbReference type="EMBL" id="CABPRJ010001437">
    <property type="protein sequence ID" value="VVC36834.1"/>
    <property type="molecule type" value="Genomic_DNA"/>
</dbReference>
<feature type="compositionally biased region" description="Low complexity" evidence="1">
    <location>
        <begin position="35"/>
        <end position="46"/>
    </location>
</feature>
<sequence>MKHEHISSRDMEYNIADNELLGCDYRPLNEHNIKSVSPSPSESAVVKQNGNNLTNNHQQGTVRTENIQKTNEIKVRLINNNSDGENELNVIDENMFSPKEEYSWLLMKTIGLRVHSL</sequence>
<organism evidence="2 3">
    <name type="scientific">Cinara cedri</name>
    <dbReference type="NCBI Taxonomy" id="506608"/>
    <lineage>
        <taxon>Eukaryota</taxon>
        <taxon>Metazoa</taxon>
        <taxon>Ecdysozoa</taxon>
        <taxon>Arthropoda</taxon>
        <taxon>Hexapoda</taxon>
        <taxon>Insecta</taxon>
        <taxon>Pterygota</taxon>
        <taxon>Neoptera</taxon>
        <taxon>Paraneoptera</taxon>
        <taxon>Hemiptera</taxon>
        <taxon>Sternorrhyncha</taxon>
        <taxon>Aphidomorpha</taxon>
        <taxon>Aphidoidea</taxon>
        <taxon>Aphididae</taxon>
        <taxon>Lachninae</taxon>
        <taxon>Cinara</taxon>
    </lineage>
</organism>
<name>A0A5E4MZ84_9HEMI</name>